<dbReference type="VEuPathDB" id="FungiDB:GLRG_02464"/>
<dbReference type="HOGENOM" id="CLU_505256_0_0_1"/>
<proteinExistence type="predicted"/>
<dbReference type="AlphaFoldDB" id="E3Q706"/>
<dbReference type="OrthoDB" id="5235741at2759"/>
<keyword evidence="4" id="KW-1185">Reference proteome</keyword>
<name>E3Q706_COLGM</name>
<gene>
    <name evidence="3" type="ORF">GLRG_02464</name>
</gene>
<keyword evidence="2" id="KW-1133">Transmembrane helix</keyword>
<accession>E3Q706</accession>
<feature type="region of interest" description="Disordered" evidence="1">
    <location>
        <begin position="52"/>
        <end position="89"/>
    </location>
</feature>
<organism evidence="4">
    <name type="scientific">Colletotrichum graminicola (strain M1.001 / M2 / FGSC 10212)</name>
    <name type="common">Maize anthracnose fungus</name>
    <name type="synonym">Glomerella graminicola</name>
    <dbReference type="NCBI Taxonomy" id="645133"/>
    <lineage>
        <taxon>Eukaryota</taxon>
        <taxon>Fungi</taxon>
        <taxon>Dikarya</taxon>
        <taxon>Ascomycota</taxon>
        <taxon>Pezizomycotina</taxon>
        <taxon>Sordariomycetes</taxon>
        <taxon>Hypocreomycetidae</taxon>
        <taxon>Glomerellales</taxon>
        <taxon>Glomerellaceae</taxon>
        <taxon>Colletotrichum</taxon>
        <taxon>Colletotrichum graminicola species complex</taxon>
    </lineage>
</organism>
<dbReference type="EMBL" id="GG697335">
    <property type="protein sequence ID" value="EFQ26644.1"/>
    <property type="molecule type" value="Genomic_DNA"/>
</dbReference>
<reference evidence="4" key="1">
    <citation type="journal article" date="2012" name="Nat. Genet.">
        <title>Lifestyle transitions in plant pathogenic Colletotrichum fungi deciphered by genome and transcriptome analyses.</title>
        <authorList>
            <person name="O'Connell R.J."/>
            <person name="Thon M.R."/>
            <person name="Hacquard S."/>
            <person name="Amyotte S.G."/>
            <person name="Kleemann J."/>
            <person name="Torres M.F."/>
            <person name="Damm U."/>
            <person name="Buiate E.A."/>
            <person name="Epstein L."/>
            <person name="Alkan N."/>
            <person name="Altmueller J."/>
            <person name="Alvarado-Balderrama L."/>
            <person name="Bauser C.A."/>
            <person name="Becker C."/>
            <person name="Birren B.W."/>
            <person name="Chen Z."/>
            <person name="Choi J."/>
            <person name="Crouch J.A."/>
            <person name="Duvick J.P."/>
            <person name="Farman M.A."/>
            <person name="Gan P."/>
            <person name="Heiman D."/>
            <person name="Henrissat B."/>
            <person name="Howard R.J."/>
            <person name="Kabbage M."/>
            <person name="Koch C."/>
            <person name="Kracher B."/>
            <person name="Kubo Y."/>
            <person name="Law A.D."/>
            <person name="Lebrun M.-H."/>
            <person name="Lee Y.-H."/>
            <person name="Miyara I."/>
            <person name="Moore N."/>
            <person name="Neumann U."/>
            <person name="Nordstroem K."/>
            <person name="Panaccione D.G."/>
            <person name="Panstruga R."/>
            <person name="Place M."/>
            <person name="Proctor R.H."/>
            <person name="Prusky D."/>
            <person name="Rech G."/>
            <person name="Reinhardt R."/>
            <person name="Rollins J.A."/>
            <person name="Rounsley S."/>
            <person name="Schardl C.L."/>
            <person name="Schwartz D.C."/>
            <person name="Shenoy N."/>
            <person name="Shirasu K."/>
            <person name="Sikhakolli U.R."/>
            <person name="Stueber K."/>
            <person name="Sukno S.A."/>
            <person name="Sweigard J.A."/>
            <person name="Takano Y."/>
            <person name="Takahara H."/>
            <person name="Trail F."/>
            <person name="van der Does H.C."/>
            <person name="Voll L.M."/>
            <person name="Will I."/>
            <person name="Young S."/>
            <person name="Zeng Q."/>
            <person name="Zhang J."/>
            <person name="Zhou S."/>
            <person name="Dickman M.B."/>
            <person name="Schulze-Lefert P."/>
            <person name="Ver Loren van Themaat E."/>
            <person name="Ma L.-J."/>
            <person name="Vaillancourt L.J."/>
        </authorList>
    </citation>
    <scope>NUCLEOTIDE SEQUENCE [LARGE SCALE GENOMIC DNA]</scope>
    <source>
        <strain evidence="4">M1.001 / M2 / FGSC 10212</strain>
    </source>
</reference>
<dbReference type="Gene3D" id="2.90.10.30">
    <property type="match status" value="1"/>
</dbReference>
<evidence type="ECO:0000313" key="3">
    <source>
        <dbReference type="EMBL" id="EFQ26644.1"/>
    </source>
</evidence>
<dbReference type="Proteomes" id="UP000008782">
    <property type="component" value="Unassembled WGS sequence"/>
</dbReference>
<dbReference type="GeneID" id="24407829"/>
<sequence length="546" mass="61308">MVTNQPWWVRIGGGACRRPKVIVGALILFLASWAIILNPDWHFTGSGLRMPDLHHRPASGPTDNPPTSPQPETEHSTEASVGIDGSRPRTAVLSPDTEGVLLSAAMPFFNSPSGRHSLVLQDDGDLVLNRMDADGAAHPVWWTGTGDKHSGGRMLIVEKQKDHFRLVVNAFLKNAWTMVWHSDLEPGCQVQKETILGRSSSDDQLHSTGLLEMTPGQLELSDQGKLSIAGACDLYVSEREREKERTLAVIVAGLYRTNHRSCKTHMEKLIAKHPSFTRIDVFAYVLFEPADINIHKRSEESIRAELRECYGSHLRTVDVFPVAQHEEDYPGGDKEMKAARCGKRLRRLNNQLKTVALAAERWWAWSIANGFIHDTVLRLRPDTLLKAEPEFKTVEELGQNMLVLPHPHGEHYFYCARMRGRIGVGPTDQIAYGSATAMSHWLYMYDRFHQMVALAGSPSGLALRDFSGCEEMPRSPLASDCPRPAPCSIECLVAWYLDARGVDFRIEWGWDHNLFRWKDIGPVGAEAERMADHDDEEDQDDGMVWP</sequence>
<keyword evidence="2" id="KW-0812">Transmembrane</keyword>
<dbReference type="STRING" id="645133.E3Q706"/>
<evidence type="ECO:0000313" key="4">
    <source>
        <dbReference type="Proteomes" id="UP000008782"/>
    </source>
</evidence>
<protein>
    <submittedName>
        <fullName evidence="3">Uncharacterized protein</fullName>
    </submittedName>
</protein>
<feature type="transmembrane region" description="Helical" evidence="2">
    <location>
        <begin position="21"/>
        <end position="41"/>
    </location>
</feature>
<dbReference type="eggNOG" id="ENOG502T3ZF">
    <property type="taxonomic scope" value="Eukaryota"/>
</dbReference>
<evidence type="ECO:0000256" key="1">
    <source>
        <dbReference type="SAM" id="MobiDB-lite"/>
    </source>
</evidence>
<keyword evidence="2" id="KW-0472">Membrane</keyword>
<evidence type="ECO:0000256" key="2">
    <source>
        <dbReference type="SAM" id="Phobius"/>
    </source>
</evidence>
<dbReference type="RefSeq" id="XP_008090664.1">
    <property type="nucleotide sequence ID" value="XM_008092473.1"/>
</dbReference>